<dbReference type="InterPro" id="IPR006327">
    <property type="entry name" value="PTS_IIC_fruc"/>
</dbReference>
<feature type="transmembrane region" description="Helical" evidence="9">
    <location>
        <begin position="135"/>
        <end position="164"/>
    </location>
</feature>
<feature type="transmembrane region" description="Helical" evidence="9">
    <location>
        <begin position="54"/>
        <end position="76"/>
    </location>
</feature>
<dbReference type="OrthoDB" id="9782569at2"/>
<name>A0A511ZM25_9BACI</name>
<dbReference type="EMBL" id="BJYM01000013">
    <property type="protein sequence ID" value="GEN88449.1"/>
    <property type="molecule type" value="Genomic_DNA"/>
</dbReference>
<evidence type="ECO:0000256" key="7">
    <source>
        <dbReference type="ARBA" id="ARBA00022989"/>
    </source>
</evidence>
<evidence type="ECO:0000256" key="2">
    <source>
        <dbReference type="ARBA" id="ARBA00022448"/>
    </source>
</evidence>
<dbReference type="GO" id="GO:0008982">
    <property type="term" value="F:protein-N(PI)-phosphohistidine-sugar phosphotransferase activity"/>
    <property type="evidence" value="ECO:0007669"/>
    <property type="project" value="InterPro"/>
</dbReference>
<keyword evidence="12" id="KW-1185">Reference proteome</keyword>
<proteinExistence type="predicted"/>
<evidence type="ECO:0000256" key="4">
    <source>
        <dbReference type="ARBA" id="ARBA00022597"/>
    </source>
</evidence>
<evidence type="ECO:0000259" key="10">
    <source>
        <dbReference type="PROSITE" id="PS51104"/>
    </source>
</evidence>
<evidence type="ECO:0000256" key="6">
    <source>
        <dbReference type="ARBA" id="ARBA00022692"/>
    </source>
</evidence>
<keyword evidence="3" id="KW-1003">Cell membrane</keyword>
<dbReference type="GO" id="GO:0090563">
    <property type="term" value="F:protein-phosphocysteine-sugar phosphotransferase activity"/>
    <property type="evidence" value="ECO:0007669"/>
    <property type="project" value="TreeGrafter"/>
</dbReference>
<feature type="transmembrane region" description="Helical" evidence="9">
    <location>
        <begin position="88"/>
        <end position="115"/>
    </location>
</feature>
<keyword evidence="7 9" id="KW-1133">Transmembrane helix</keyword>
<dbReference type="PROSITE" id="PS51104">
    <property type="entry name" value="PTS_EIIC_TYPE_2"/>
    <property type="match status" value="1"/>
</dbReference>
<dbReference type="PANTHER" id="PTHR30505">
    <property type="entry name" value="FRUCTOSE-LIKE PERMEASE"/>
    <property type="match status" value="1"/>
</dbReference>
<evidence type="ECO:0000256" key="9">
    <source>
        <dbReference type="SAM" id="Phobius"/>
    </source>
</evidence>
<keyword evidence="8 9" id="KW-0472">Membrane</keyword>
<gene>
    <name evidence="11" type="ORF">OSO01_31880</name>
</gene>
<feature type="transmembrane region" description="Helical" evidence="9">
    <location>
        <begin position="317"/>
        <end position="337"/>
    </location>
</feature>
<feature type="transmembrane region" description="Helical" evidence="9">
    <location>
        <begin position="278"/>
        <end position="297"/>
    </location>
</feature>
<evidence type="ECO:0000256" key="5">
    <source>
        <dbReference type="ARBA" id="ARBA00022683"/>
    </source>
</evidence>
<feature type="transmembrane region" description="Helical" evidence="9">
    <location>
        <begin position="215"/>
        <end position="236"/>
    </location>
</feature>
<reference evidence="11 12" key="1">
    <citation type="submission" date="2019-07" db="EMBL/GenBank/DDBJ databases">
        <title>Whole genome shotgun sequence of Oceanobacillus sojae NBRC 105379.</title>
        <authorList>
            <person name="Hosoyama A."/>
            <person name="Uohara A."/>
            <person name="Ohji S."/>
            <person name="Ichikawa N."/>
        </authorList>
    </citation>
    <scope>NUCLEOTIDE SEQUENCE [LARGE SCALE GENOMIC DNA]</scope>
    <source>
        <strain evidence="11 12">NBRC 105379</strain>
    </source>
</reference>
<evidence type="ECO:0000313" key="12">
    <source>
        <dbReference type="Proteomes" id="UP000321558"/>
    </source>
</evidence>
<protein>
    <submittedName>
        <fullName evidence="11">PTS protein</fullName>
    </submittedName>
</protein>
<dbReference type="InterPro" id="IPR050864">
    <property type="entry name" value="Bacterial_PTS_Sugar_Transport"/>
</dbReference>
<evidence type="ECO:0000313" key="11">
    <source>
        <dbReference type="EMBL" id="GEN88449.1"/>
    </source>
</evidence>
<dbReference type="RefSeq" id="WP_147211399.1">
    <property type="nucleotide sequence ID" value="NZ_BJYM01000013.1"/>
</dbReference>
<feature type="transmembrane region" description="Helical" evidence="9">
    <location>
        <begin position="176"/>
        <end position="195"/>
    </location>
</feature>
<keyword evidence="6 9" id="KW-0812">Transmembrane</keyword>
<dbReference type="InterPro" id="IPR013014">
    <property type="entry name" value="PTS_EIIC_2"/>
</dbReference>
<sequence>MSMLKKMELKKHMMTAISFFLPVVVGAGFLLAIGNILGGQNIEDFSAGFTFADTLTTMGNLGLGLLPMVAATAISFSIADKPGIAPGIIVGMVSSSIGAGFLGGLLGGYIAGYLVQFIKKYVKVPKWMEGLMPTLIIPFLGAALAGLIMFYIIGTPISVFTEYLTAYLGNLNTSSLFLYGVIIGVLSSIDYGGPINKIVFSFVFTLFSEGIYEPITVLILASMVTPFGMTMAYFISKLFRKKIYTKLEVETLKTAFPMGICQITEGCFPIVMNDIIRCVVATGIGGGIGGGLSMLWAADSRIPAGGMFALPTMENPIGFIAALLIGSLATAIALIILKKPVTDAQENKVKEHEEADIDISDLRIS</sequence>
<dbReference type="GO" id="GO:0009401">
    <property type="term" value="P:phosphoenolpyruvate-dependent sugar phosphotransferase system"/>
    <property type="evidence" value="ECO:0007669"/>
    <property type="project" value="UniProtKB-KW"/>
</dbReference>
<evidence type="ECO:0000256" key="8">
    <source>
        <dbReference type="ARBA" id="ARBA00023136"/>
    </source>
</evidence>
<dbReference type="GO" id="GO:0005886">
    <property type="term" value="C:plasma membrane"/>
    <property type="evidence" value="ECO:0007669"/>
    <property type="project" value="UniProtKB-SubCell"/>
</dbReference>
<dbReference type="PANTHER" id="PTHR30505:SF0">
    <property type="entry name" value="FRUCTOSE-LIKE PTS SYSTEM EIIBC COMPONENT-RELATED"/>
    <property type="match status" value="1"/>
</dbReference>
<comment type="subcellular location">
    <subcellularLocation>
        <location evidence="1">Cell inner membrane</location>
        <topology evidence="1">Multi-pass membrane protein</topology>
    </subcellularLocation>
</comment>
<organism evidence="11 12">
    <name type="scientific">Oceanobacillus sojae</name>
    <dbReference type="NCBI Taxonomy" id="582851"/>
    <lineage>
        <taxon>Bacteria</taxon>
        <taxon>Bacillati</taxon>
        <taxon>Bacillota</taxon>
        <taxon>Bacilli</taxon>
        <taxon>Bacillales</taxon>
        <taxon>Bacillaceae</taxon>
        <taxon>Oceanobacillus</taxon>
    </lineage>
</organism>
<feature type="domain" description="PTS EIIC type-2" evidence="10">
    <location>
        <begin position="9"/>
        <end position="347"/>
    </location>
</feature>
<comment type="caution">
    <text evidence="11">The sequence shown here is derived from an EMBL/GenBank/DDBJ whole genome shotgun (WGS) entry which is preliminary data.</text>
</comment>
<keyword evidence="4" id="KW-0762">Sugar transport</keyword>
<dbReference type="NCBIfam" id="TIGR01427">
    <property type="entry name" value="PTS_IIC_fructo"/>
    <property type="match status" value="1"/>
</dbReference>
<dbReference type="Proteomes" id="UP000321558">
    <property type="component" value="Unassembled WGS sequence"/>
</dbReference>
<dbReference type="AlphaFoldDB" id="A0A511ZM25"/>
<dbReference type="GO" id="GO:0005351">
    <property type="term" value="F:carbohydrate:proton symporter activity"/>
    <property type="evidence" value="ECO:0007669"/>
    <property type="project" value="InterPro"/>
</dbReference>
<keyword evidence="2" id="KW-0813">Transport</keyword>
<keyword evidence="5" id="KW-0598">Phosphotransferase system</keyword>
<evidence type="ECO:0000256" key="3">
    <source>
        <dbReference type="ARBA" id="ARBA00022475"/>
    </source>
</evidence>
<accession>A0A511ZM25</accession>
<evidence type="ECO:0000256" key="1">
    <source>
        <dbReference type="ARBA" id="ARBA00004429"/>
    </source>
</evidence>